<evidence type="ECO:0000313" key="1">
    <source>
        <dbReference type="EMBL" id="GFY53745.1"/>
    </source>
</evidence>
<proteinExistence type="predicted"/>
<name>A0A8X7C357_9ARAC</name>
<gene>
    <name evidence="1" type="ORF">TNIN_423061</name>
</gene>
<dbReference type="AlphaFoldDB" id="A0A8X7C357"/>
<protein>
    <submittedName>
        <fullName evidence="1">Uncharacterized protein</fullName>
    </submittedName>
</protein>
<dbReference type="EMBL" id="BMAV01009468">
    <property type="protein sequence ID" value="GFY53745.1"/>
    <property type="molecule type" value="Genomic_DNA"/>
</dbReference>
<reference evidence="1" key="1">
    <citation type="submission" date="2020-08" db="EMBL/GenBank/DDBJ databases">
        <title>Multicomponent nature underlies the extraordinary mechanical properties of spider dragline silk.</title>
        <authorList>
            <person name="Kono N."/>
            <person name="Nakamura H."/>
            <person name="Mori M."/>
            <person name="Yoshida Y."/>
            <person name="Ohtoshi R."/>
            <person name="Malay A.D."/>
            <person name="Moran D.A.P."/>
            <person name="Tomita M."/>
            <person name="Numata K."/>
            <person name="Arakawa K."/>
        </authorList>
    </citation>
    <scope>NUCLEOTIDE SEQUENCE</scope>
</reference>
<organism evidence="1 2">
    <name type="scientific">Trichonephila inaurata madagascariensis</name>
    <dbReference type="NCBI Taxonomy" id="2747483"/>
    <lineage>
        <taxon>Eukaryota</taxon>
        <taxon>Metazoa</taxon>
        <taxon>Ecdysozoa</taxon>
        <taxon>Arthropoda</taxon>
        <taxon>Chelicerata</taxon>
        <taxon>Arachnida</taxon>
        <taxon>Araneae</taxon>
        <taxon>Araneomorphae</taxon>
        <taxon>Entelegynae</taxon>
        <taxon>Araneoidea</taxon>
        <taxon>Nephilidae</taxon>
        <taxon>Trichonephila</taxon>
        <taxon>Trichonephila inaurata</taxon>
    </lineage>
</organism>
<keyword evidence="2" id="KW-1185">Reference proteome</keyword>
<evidence type="ECO:0000313" key="2">
    <source>
        <dbReference type="Proteomes" id="UP000886998"/>
    </source>
</evidence>
<sequence length="100" mass="11643">MELSMPLIILTYAIFSETNRHQKGRQPFLPKTNLPEVDTINGPLSILWSVKRDFSEVSIKQRMRACTYIISVLDLRSFPCTNSLEYVDLFQTSFFETIFC</sequence>
<comment type="caution">
    <text evidence="1">The sequence shown here is derived from an EMBL/GenBank/DDBJ whole genome shotgun (WGS) entry which is preliminary data.</text>
</comment>
<dbReference type="Proteomes" id="UP000886998">
    <property type="component" value="Unassembled WGS sequence"/>
</dbReference>
<accession>A0A8X7C357</accession>